<reference evidence="1" key="1">
    <citation type="journal article" date="2014" name="Front. Microbiol.">
        <title>High frequency of phylogenetically diverse reductive dehalogenase-homologous genes in deep subseafloor sedimentary metagenomes.</title>
        <authorList>
            <person name="Kawai M."/>
            <person name="Futagami T."/>
            <person name="Toyoda A."/>
            <person name="Takaki Y."/>
            <person name="Nishi S."/>
            <person name="Hori S."/>
            <person name="Arai W."/>
            <person name="Tsubouchi T."/>
            <person name="Morono Y."/>
            <person name="Uchiyama I."/>
            <person name="Ito T."/>
            <person name="Fujiyama A."/>
            <person name="Inagaki F."/>
            <person name="Takami H."/>
        </authorList>
    </citation>
    <scope>NUCLEOTIDE SEQUENCE</scope>
    <source>
        <strain evidence="1">Expedition CK06-06</strain>
    </source>
</reference>
<proteinExistence type="predicted"/>
<name>X1B2W2_9ZZZZ</name>
<dbReference type="EMBL" id="BART01010530">
    <property type="protein sequence ID" value="GAG89315.1"/>
    <property type="molecule type" value="Genomic_DNA"/>
</dbReference>
<comment type="caution">
    <text evidence="1">The sequence shown here is derived from an EMBL/GenBank/DDBJ whole genome shotgun (WGS) entry which is preliminary data.</text>
</comment>
<dbReference type="AlphaFoldDB" id="X1B2W2"/>
<accession>X1B2W2</accession>
<feature type="non-terminal residue" evidence="1">
    <location>
        <position position="35"/>
    </location>
</feature>
<protein>
    <submittedName>
        <fullName evidence="1">Uncharacterized protein</fullName>
    </submittedName>
</protein>
<sequence length="35" mass="4028">MIAGFLFPTDSVSVSDLGFWDYRFSSQILTFQTSY</sequence>
<gene>
    <name evidence="1" type="ORF">S01H4_22849</name>
</gene>
<evidence type="ECO:0000313" key="1">
    <source>
        <dbReference type="EMBL" id="GAG89315.1"/>
    </source>
</evidence>
<organism evidence="1">
    <name type="scientific">marine sediment metagenome</name>
    <dbReference type="NCBI Taxonomy" id="412755"/>
    <lineage>
        <taxon>unclassified sequences</taxon>
        <taxon>metagenomes</taxon>
        <taxon>ecological metagenomes</taxon>
    </lineage>
</organism>